<feature type="compositionally biased region" description="Acidic residues" evidence="1">
    <location>
        <begin position="538"/>
        <end position="551"/>
    </location>
</feature>
<accession>A0A6A6PYB0</accession>
<feature type="region of interest" description="Disordered" evidence="1">
    <location>
        <begin position="610"/>
        <end position="657"/>
    </location>
</feature>
<name>A0A6A6PYB0_9PEZI</name>
<feature type="region of interest" description="Disordered" evidence="1">
    <location>
        <begin position="449"/>
        <end position="594"/>
    </location>
</feature>
<dbReference type="Proteomes" id="UP000799767">
    <property type="component" value="Unassembled WGS sequence"/>
</dbReference>
<feature type="compositionally biased region" description="Polar residues" evidence="1">
    <location>
        <begin position="315"/>
        <end position="330"/>
    </location>
</feature>
<feature type="region of interest" description="Disordered" evidence="1">
    <location>
        <begin position="690"/>
        <end position="953"/>
    </location>
</feature>
<dbReference type="EMBL" id="MU001633">
    <property type="protein sequence ID" value="KAF2485110.1"/>
    <property type="molecule type" value="Genomic_DNA"/>
</dbReference>
<dbReference type="OrthoDB" id="1922977at2759"/>
<feature type="compositionally biased region" description="Polar residues" evidence="1">
    <location>
        <begin position="9"/>
        <end position="25"/>
    </location>
</feature>
<dbReference type="AlphaFoldDB" id="A0A6A6PYB0"/>
<feature type="compositionally biased region" description="Polar residues" evidence="1">
    <location>
        <begin position="644"/>
        <end position="657"/>
    </location>
</feature>
<feature type="compositionally biased region" description="Polar residues" evidence="1">
    <location>
        <begin position="182"/>
        <end position="197"/>
    </location>
</feature>
<feature type="compositionally biased region" description="Basic and acidic residues" evidence="1">
    <location>
        <begin position="147"/>
        <end position="159"/>
    </location>
</feature>
<keyword evidence="3" id="KW-1185">Reference proteome</keyword>
<dbReference type="RefSeq" id="XP_033591679.1">
    <property type="nucleotide sequence ID" value="XM_033738892.1"/>
</dbReference>
<evidence type="ECO:0000313" key="2">
    <source>
        <dbReference type="EMBL" id="KAF2485110.1"/>
    </source>
</evidence>
<feature type="compositionally biased region" description="Pro residues" evidence="1">
    <location>
        <begin position="133"/>
        <end position="146"/>
    </location>
</feature>
<protein>
    <submittedName>
        <fullName evidence="2">Uncharacterized protein</fullName>
    </submittedName>
</protein>
<organism evidence="2 3">
    <name type="scientific">Neohortaea acidophila</name>
    <dbReference type="NCBI Taxonomy" id="245834"/>
    <lineage>
        <taxon>Eukaryota</taxon>
        <taxon>Fungi</taxon>
        <taxon>Dikarya</taxon>
        <taxon>Ascomycota</taxon>
        <taxon>Pezizomycotina</taxon>
        <taxon>Dothideomycetes</taxon>
        <taxon>Dothideomycetidae</taxon>
        <taxon>Mycosphaerellales</taxon>
        <taxon>Teratosphaeriaceae</taxon>
        <taxon>Neohortaea</taxon>
    </lineage>
</organism>
<feature type="compositionally biased region" description="Polar residues" evidence="1">
    <location>
        <begin position="33"/>
        <end position="43"/>
    </location>
</feature>
<feature type="compositionally biased region" description="Low complexity" evidence="1">
    <location>
        <begin position="290"/>
        <end position="308"/>
    </location>
</feature>
<feature type="compositionally biased region" description="Acidic residues" evidence="1">
    <location>
        <begin position="814"/>
        <end position="881"/>
    </location>
</feature>
<feature type="compositionally biased region" description="Polar residues" evidence="1">
    <location>
        <begin position="554"/>
        <end position="564"/>
    </location>
</feature>
<gene>
    <name evidence="2" type="ORF">BDY17DRAFT_96848</name>
</gene>
<feature type="compositionally biased region" description="Polar residues" evidence="1">
    <location>
        <begin position="580"/>
        <end position="589"/>
    </location>
</feature>
<evidence type="ECO:0000313" key="3">
    <source>
        <dbReference type="Proteomes" id="UP000799767"/>
    </source>
</evidence>
<feature type="region of interest" description="Disordered" evidence="1">
    <location>
        <begin position="245"/>
        <end position="351"/>
    </location>
</feature>
<proteinExistence type="predicted"/>
<feature type="region of interest" description="Disordered" evidence="1">
    <location>
        <begin position="1"/>
        <end position="43"/>
    </location>
</feature>
<sequence length="953" mass="99668">MAGLPSQLHAAQQDTQQVNMQSQDHTPAPSGQPAESSHLGQLAQAAQLSGLDMSALEGISPQQLAMIARLFQSGALQMPPPPPAVSATPSTPAQALLNATRSQSQPTPIDSQEAADMEMEEGEVDDSGEDYTPPQPRDFLRPPPTGPKDRNTSSRESIRNQKQRKPSLPASVEHQRGAVMQSPLQQSNGSVDSTTPSDSKKAQKEVVRTFLMELVAAGYSYQDIAQEVDAPASLTKLFKELSLPLSPVHPNQQPAKPATAPRVAPPKAPPQSRAEYLAKLQAMKNKKTETPTASTAPTAPTVPTEASVGTKPVLATQTPTKAPSLSSAATPDSVGGGASLPNHPASTSKVTVKTELVRQRLAALKASQAAALQKRSGTNAVDTLDARFAAIRQTNPSPSQNGLGAGIADIASAPATQFSPTPAAGLSRPALETQSHPFAGLPGLFISEGVAKDQSSPPHSRPAIPSALTSSPFTKPEVHITSSPAAIGTPTALSGGVRISRKRPVASDFDEVPNQAKKRPFGQSRPGSEDESFVIQTSDDEDDEDDMDVDDAQPSASKPAIQTKSFRDVGPLRDFPPRPTFQTPPSGVSTPGGVTYEQMMKNIEDAKRKIAAKEKKRKASTPKGTVAVALDPAGSDSTPPDIPATTNPANGGVNSQASAVDLPAGSVLEGSDAVPVPEASVGTPVQMHVIEGVDSDSGREADTLMSGALPHEPAQSVGASQSAEPQRINERAVSEEGELSDDSISNFYDFDEKDRAEGQSNAPVDPAFRATLDSDIGFVSPVSESHSNEPGQDEDAASPLEGDLHSSQPQAIETPEDALSDVSMDESDSDEDSEASDDEDDDVGDDIEEGEVDEDVEEGEVDEDADVDVEEEDEGEDEEYDPMVYEVESPAPSSTRSAGTPIASGGELADESLAVHADAEDEATSTQADELAPNEPAVHLDQAPAKSSSPGRV</sequence>
<feature type="compositionally biased region" description="Polar residues" evidence="1">
    <location>
        <begin position="97"/>
        <end position="110"/>
    </location>
</feature>
<dbReference type="GeneID" id="54479893"/>
<feature type="region of interest" description="Disordered" evidence="1">
    <location>
        <begin position="75"/>
        <end position="203"/>
    </location>
</feature>
<reference evidence="2" key="1">
    <citation type="journal article" date="2020" name="Stud. Mycol.">
        <title>101 Dothideomycetes genomes: a test case for predicting lifestyles and emergence of pathogens.</title>
        <authorList>
            <person name="Haridas S."/>
            <person name="Albert R."/>
            <person name="Binder M."/>
            <person name="Bloem J."/>
            <person name="Labutti K."/>
            <person name="Salamov A."/>
            <person name="Andreopoulos B."/>
            <person name="Baker S."/>
            <person name="Barry K."/>
            <person name="Bills G."/>
            <person name="Bluhm B."/>
            <person name="Cannon C."/>
            <person name="Castanera R."/>
            <person name="Culley D."/>
            <person name="Daum C."/>
            <person name="Ezra D."/>
            <person name="Gonzalez J."/>
            <person name="Henrissat B."/>
            <person name="Kuo A."/>
            <person name="Liang C."/>
            <person name="Lipzen A."/>
            <person name="Lutzoni F."/>
            <person name="Magnuson J."/>
            <person name="Mondo S."/>
            <person name="Nolan M."/>
            <person name="Ohm R."/>
            <person name="Pangilinan J."/>
            <person name="Park H.-J."/>
            <person name="Ramirez L."/>
            <person name="Alfaro M."/>
            <person name="Sun H."/>
            <person name="Tritt A."/>
            <person name="Yoshinaga Y."/>
            <person name="Zwiers L.-H."/>
            <person name="Turgeon B."/>
            <person name="Goodwin S."/>
            <person name="Spatafora J."/>
            <person name="Crous P."/>
            <person name="Grigoriev I."/>
        </authorList>
    </citation>
    <scope>NUCLEOTIDE SEQUENCE</scope>
    <source>
        <strain evidence="2">CBS 113389</strain>
    </source>
</reference>
<feature type="compositionally biased region" description="Acidic residues" evidence="1">
    <location>
        <begin position="113"/>
        <end position="129"/>
    </location>
</feature>
<evidence type="ECO:0000256" key="1">
    <source>
        <dbReference type="SAM" id="MobiDB-lite"/>
    </source>
</evidence>